<dbReference type="GO" id="GO:0009435">
    <property type="term" value="P:NAD+ biosynthetic process"/>
    <property type="evidence" value="ECO:0007669"/>
    <property type="project" value="UniProtKB-UniRule"/>
</dbReference>
<dbReference type="Pfam" id="PF01467">
    <property type="entry name" value="CTP_transf_like"/>
    <property type="match status" value="1"/>
</dbReference>
<organism evidence="8 9">
    <name type="scientific">Sulfurisphaera ohwakuensis</name>
    <dbReference type="NCBI Taxonomy" id="69656"/>
    <lineage>
        <taxon>Archaea</taxon>
        <taxon>Thermoproteota</taxon>
        <taxon>Thermoprotei</taxon>
        <taxon>Sulfolobales</taxon>
        <taxon>Sulfolobaceae</taxon>
        <taxon>Sulfurisphaera</taxon>
    </lineage>
</organism>
<accession>A0A650CEM2</accession>
<dbReference type="KEGG" id="soh:D1869_03115"/>
<dbReference type="GO" id="GO:0005737">
    <property type="term" value="C:cytoplasm"/>
    <property type="evidence" value="ECO:0007669"/>
    <property type="project" value="UniProtKB-SubCell"/>
</dbReference>
<keyword evidence="4" id="KW-0520">NAD</keyword>
<dbReference type="NCBIfam" id="TIGR01527">
    <property type="entry name" value="arch_NMN_Atrans"/>
    <property type="match status" value="1"/>
</dbReference>
<dbReference type="CDD" id="cd02166">
    <property type="entry name" value="NMNAT_Archaea"/>
    <property type="match status" value="1"/>
</dbReference>
<dbReference type="InterPro" id="IPR006418">
    <property type="entry name" value="NMN_Atrans_arc"/>
</dbReference>
<keyword evidence="2 4" id="KW-0808">Transferase</keyword>
<evidence type="ECO:0000313" key="7">
    <source>
        <dbReference type="EMBL" id="MBB5252755.1"/>
    </source>
</evidence>
<dbReference type="UniPathway" id="UPA00253">
    <property type="reaction ID" value="UER00600"/>
</dbReference>
<dbReference type="AlphaFoldDB" id="A0A650CEM2"/>
<dbReference type="EC" id="2.7.7.1" evidence="4 5"/>
<evidence type="ECO:0000256" key="3">
    <source>
        <dbReference type="ARBA" id="ARBA00022695"/>
    </source>
</evidence>
<dbReference type="Gene3D" id="3.40.50.620">
    <property type="entry name" value="HUPs"/>
    <property type="match status" value="1"/>
</dbReference>
<name>A0A650CEM2_SULOH</name>
<evidence type="ECO:0000256" key="1">
    <source>
        <dbReference type="ARBA" id="ARBA00010124"/>
    </source>
</evidence>
<keyword evidence="4" id="KW-0547">Nucleotide-binding</keyword>
<dbReference type="GeneID" id="95643226"/>
<dbReference type="NCBIfam" id="NF002243">
    <property type="entry name" value="PRK01153.1"/>
    <property type="match status" value="1"/>
</dbReference>
<evidence type="ECO:0000313" key="8">
    <source>
        <dbReference type="EMBL" id="QGR16303.1"/>
    </source>
</evidence>
<comment type="subcellular location">
    <subcellularLocation>
        <location evidence="4">Cytoplasm</location>
    </subcellularLocation>
</comment>
<dbReference type="HAMAP" id="MF_00243">
    <property type="entry name" value="NMN_adenylyltr"/>
    <property type="match status" value="1"/>
</dbReference>
<dbReference type="PANTHER" id="PTHR21342:SF0">
    <property type="entry name" value="BIFUNCTIONAL NMN ADENYLYLTRANSFERASE_NUDIX HYDROLASE"/>
    <property type="match status" value="1"/>
</dbReference>
<dbReference type="InterPro" id="IPR004821">
    <property type="entry name" value="Cyt_trans-like"/>
</dbReference>
<keyword evidence="4" id="KW-0067">ATP-binding</keyword>
<evidence type="ECO:0000313" key="10">
    <source>
        <dbReference type="Proteomes" id="UP000582213"/>
    </source>
</evidence>
<keyword evidence="4" id="KW-0662">Pyridine nucleotide biosynthesis</keyword>
<comment type="catalytic activity">
    <reaction evidence="4">
        <text>beta-nicotinamide D-ribonucleotide + ATP + H(+) = diphosphate + NAD(+)</text>
        <dbReference type="Rhea" id="RHEA:21360"/>
        <dbReference type="ChEBI" id="CHEBI:14649"/>
        <dbReference type="ChEBI" id="CHEBI:15378"/>
        <dbReference type="ChEBI" id="CHEBI:30616"/>
        <dbReference type="ChEBI" id="CHEBI:33019"/>
        <dbReference type="ChEBI" id="CHEBI:57540"/>
        <dbReference type="EC" id="2.7.7.1"/>
    </reaction>
</comment>
<protein>
    <recommendedName>
        <fullName evidence="4 5">Nicotinamide-nucleotide adenylyltransferase</fullName>
        <ecNumber evidence="4 5">2.7.7.1</ecNumber>
    </recommendedName>
    <alternativeName>
        <fullName evidence="4">NAD(+) diphosphorylase</fullName>
    </alternativeName>
    <alternativeName>
        <fullName evidence="4">NAD(+) pyrophosphorylase</fullName>
    </alternativeName>
    <alternativeName>
        <fullName evidence="4">NMN adenylyltransferase</fullName>
    </alternativeName>
</protein>
<sequence length="172" mass="19928">MRAVFPGRFQPFHLGHLAVIEWLLSKYDELIIVVGSGKDSHTIYNPFTAGERILMIKKGLKEFNVDFTRVIFFPIMDSFTSGLWIRNLELYSPKFDVVVSGNPLVISNAREAGYIVDLPPMFNREMYNATKIRKLMLENNESWSELVPKSVYSFIKEIKGDERLRDIARSDY</sequence>
<dbReference type="PANTHER" id="PTHR21342">
    <property type="entry name" value="PHOSPHOPANTETHEINE ADENYLYLTRANSFERASE"/>
    <property type="match status" value="1"/>
</dbReference>
<dbReference type="GO" id="GO:0005524">
    <property type="term" value="F:ATP binding"/>
    <property type="evidence" value="ECO:0007669"/>
    <property type="project" value="UniProtKB-KW"/>
</dbReference>
<reference evidence="7 10" key="2">
    <citation type="submission" date="2020-08" db="EMBL/GenBank/DDBJ databases">
        <title>Genomic Encyclopedia of Type Strains, Phase IV (KMG-IV): sequencing the most valuable type-strain genomes for metagenomic binning, comparative biology and taxonomic classification.</title>
        <authorList>
            <person name="Goeker M."/>
        </authorList>
    </citation>
    <scope>NUCLEOTIDE SEQUENCE [LARGE SCALE GENOMIC DNA]</scope>
    <source>
        <strain evidence="7 10">DSM 12421</strain>
    </source>
</reference>
<evidence type="ECO:0000256" key="4">
    <source>
        <dbReference type="HAMAP-Rule" id="MF_00243"/>
    </source>
</evidence>
<gene>
    <name evidence="8" type="ORF">D1869_03115</name>
    <name evidence="7" type="ORF">HNQ62_000488</name>
</gene>
<evidence type="ECO:0000256" key="2">
    <source>
        <dbReference type="ARBA" id="ARBA00022679"/>
    </source>
</evidence>
<keyword evidence="3 4" id="KW-0548">Nucleotidyltransferase</keyword>
<evidence type="ECO:0000256" key="5">
    <source>
        <dbReference type="NCBIfam" id="TIGR01527"/>
    </source>
</evidence>
<dbReference type="Proteomes" id="UP000427373">
    <property type="component" value="Chromosome"/>
</dbReference>
<dbReference type="EMBL" id="CP045484">
    <property type="protein sequence ID" value="QGR16303.1"/>
    <property type="molecule type" value="Genomic_DNA"/>
</dbReference>
<feature type="domain" description="Cytidyltransferase-like" evidence="6">
    <location>
        <begin position="4"/>
        <end position="134"/>
    </location>
</feature>
<dbReference type="RefSeq" id="WP_156013863.1">
    <property type="nucleotide sequence ID" value="NZ_AP031374.1"/>
</dbReference>
<dbReference type="NCBIfam" id="TIGR00125">
    <property type="entry name" value="cyt_tran_rel"/>
    <property type="match status" value="1"/>
</dbReference>
<reference evidence="8 9" key="1">
    <citation type="submission" date="2019-10" db="EMBL/GenBank/DDBJ databases">
        <title>Genome Sequences from Six Type Strain Members of the Archaeal Family Sulfolobaceae: Acidianus ambivalens, Acidianus infernus, Metallosphaera prunae, Stygiolobus azoricus, Sulfolobus metallicus, and Sulfurisphaera ohwakuensis.</title>
        <authorList>
            <person name="Counts J.A."/>
            <person name="Kelly R.M."/>
        </authorList>
    </citation>
    <scope>NUCLEOTIDE SEQUENCE [LARGE SCALE GENOMIC DNA]</scope>
    <source>
        <strain evidence="8 9">TA-1</strain>
    </source>
</reference>
<dbReference type="EMBL" id="JACHFY010000002">
    <property type="protein sequence ID" value="MBB5252755.1"/>
    <property type="molecule type" value="Genomic_DNA"/>
</dbReference>
<proteinExistence type="inferred from homology"/>
<comment type="similarity">
    <text evidence="1 4">Belongs to the archaeal NMN adenylyltransferase family.</text>
</comment>
<dbReference type="InterPro" id="IPR014729">
    <property type="entry name" value="Rossmann-like_a/b/a_fold"/>
</dbReference>
<comment type="pathway">
    <text evidence="4">Cofactor biosynthesis; NAD(+) biosynthesis; NAD(+) from nicotinamide D-ribonucleotide: step 1/1.</text>
</comment>
<dbReference type="GO" id="GO:0000309">
    <property type="term" value="F:nicotinamide-nucleotide adenylyltransferase activity"/>
    <property type="evidence" value="ECO:0007669"/>
    <property type="project" value="UniProtKB-UniRule"/>
</dbReference>
<keyword evidence="9" id="KW-1185">Reference proteome</keyword>
<evidence type="ECO:0000259" key="6">
    <source>
        <dbReference type="Pfam" id="PF01467"/>
    </source>
</evidence>
<keyword evidence="4" id="KW-0963">Cytoplasm</keyword>
<evidence type="ECO:0000313" key="9">
    <source>
        <dbReference type="Proteomes" id="UP000427373"/>
    </source>
</evidence>
<dbReference type="Proteomes" id="UP000582213">
    <property type="component" value="Unassembled WGS sequence"/>
</dbReference>
<dbReference type="OrthoDB" id="264480at2157"/>
<dbReference type="SUPFAM" id="SSF52374">
    <property type="entry name" value="Nucleotidylyl transferase"/>
    <property type="match status" value="1"/>
</dbReference>